<organism evidence="3 4">
    <name type="scientific">Exaiptasia diaphana</name>
    <name type="common">Tropical sea anemone</name>
    <name type="synonym">Aiptasia pulchella</name>
    <dbReference type="NCBI Taxonomy" id="2652724"/>
    <lineage>
        <taxon>Eukaryota</taxon>
        <taxon>Metazoa</taxon>
        <taxon>Cnidaria</taxon>
        <taxon>Anthozoa</taxon>
        <taxon>Hexacorallia</taxon>
        <taxon>Actiniaria</taxon>
        <taxon>Aiptasiidae</taxon>
        <taxon>Exaiptasia</taxon>
    </lineage>
</organism>
<accession>A0A913X8D3</accession>
<dbReference type="OrthoDB" id="619536at2759"/>
<dbReference type="PANTHER" id="PTHR31650">
    <property type="entry name" value="O-ACYLTRANSFERASE (WSD1-LIKE) FAMILY PROTEIN"/>
    <property type="match status" value="1"/>
</dbReference>
<dbReference type="KEGG" id="epa:110239221"/>
<feature type="transmembrane region" description="Helical" evidence="1">
    <location>
        <begin position="60"/>
        <end position="88"/>
    </location>
</feature>
<evidence type="ECO:0000259" key="2">
    <source>
        <dbReference type="Pfam" id="PF06974"/>
    </source>
</evidence>
<reference evidence="3" key="1">
    <citation type="submission" date="2022-11" db="UniProtKB">
        <authorList>
            <consortium name="EnsemblMetazoa"/>
        </authorList>
    </citation>
    <scope>IDENTIFICATION</scope>
</reference>
<dbReference type="InterPro" id="IPR009721">
    <property type="entry name" value="O-acyltransferase_WSD1_C"/>
</dbReference>
<keyword evidence="4" id="KW-1185">Reference proteome</keyword>
<dbReference type="Proteomes" id="UP000887567">
    <property type="component" value="Unplaced"/>
</dbReference>
<evidence type="ECO:0000313" key="4">
    <source>
        <dbReference type="Proteomes" id="UP000887567"/>
    </source>
</evidence>
<dbReference type="GO" id="GO:0019432">
    <property type="term" value="P:triglyceride biosynthetic process"/>
    <property type="evidence" value="ECO:0007669"/>
    <property type="project" value="TreeGrafter"/>
</dbReference>
<dbReference type="RefSeq" id="XP_020900591.1">
    <property type="nucleotide sequence ID" value="XM_021044932.2"/>
</dbReference>
<keyword evidence="1" id="KW-0472">Membrane</keyword>
<dbReference type="InterPro" id="IPR045034">
    <property type="entry name" value="O-acyltransferase_WSD1-like"/>
</dbReference>
<feature type="transmembrane region" description="Helical" evidence="1">
    <location>
        <begin position="421"/>
        <end position="440"/>
    </location>
</feature>
<dbReference type="GO" id="GO:0008374">
    <property type="term" value="F:O-acyltransferase activity"/>
    <property type="evidence" value="ECO:0007669"/>
    <property type="project" value="InterPro"/>
</dbReference>
<keyword evidence="1" id="KW-1133">Transmembrane helix</keyword>
<dbReference type="PANTHER" id="PTHR31650:SF1">
    <property type="entry name" value="WAX ESTER SYNTHASE_DIACYLGLYCEROL ACYLTRANSFERASE 4-RELATED"/>
    <property type="match status" value="1"/>
</dbReference>
<dbReference type="GO" id="GO:0005886">
    <property type="term" value="C:plasma membrane"/>
    <property type="evidence" value="ECO:0007669"/>
    <property type="project" value="TreeGrafter"/>
</dbReference>
<name>A0A913X8D3_EXADI</name>
<sequence>MSSASNSAWASPRLSDHNNEEFVPVSNISNNGILQPKPSSKIKRIRHPTDSFFLLRLCQLIVSFVLNATLFVLCLCLCLTVLPLVLFIRRIMETCCVKTNTRHGKLDTVNSLDAIWLSPTINNNSISSLFFLLEGHINVEELKELINDKWLHYCSAKKKYRFAKLRMCAVEVCSGFAWRKLGDLQTENFVCVSDQSGTEISAVEFLGVNSYIDEVNSNDPKRLWQVTVFPKFLDSEDSGILFQMHHSVCDIFPFARFVFESLEYKNVYLKDRCFPMHRLCLYFCTAFAGPLIVTRRLFHSKAKTILDQNNDCQYNKVLWSEAIDMKSVKKVKDISRTKVNVILMSCLAGALRSYFYMCGIDHPDDLRACIKIDTRPQHTKLRLDNHLSYVFVDLPSATEGAVPRLWDMRRRMEDFNSMIEGFAFFAFLRFCLILFPLSLARRVVDFLLGKASCTVTFLSGPNTPVYFNGKMAKYMTFWEPKPNSSGLSLSIATYGNHVRLGAVFHQEQPCDPQLLLTEFQKEVENLSKHLSQRTLPSHLRWRARQQILMQQDEKEGSCSDEPAV</sequence>
<dbReference type="AlphaFoldDB" id="A0A913X8D3"/>
<dbReference type="Pfam" id="PF06974">
    <property type="entry name" value="WS_DGAT_C"/>
    <property type="match status" value="1"/>
</dbReference>
<dbReference type="GeneID" id="110239221"/>
<dbReference type="EnsemblMetazoa" id="XM_021044932.2">
    <property type="protein sequence ID" value="XP_020900591.1"/>
    <property type="gene ID" value="LOC110239221"/>
</dbReference>
<evidence type="ECO:0000256" key="1">
    <source>
        <dbReference type="SAM" id="Phobius"/>
    </source>
</evidence>
<proteinExistence type="predicted"/>
<protein>
    <recommendedName>
        <fullName evidence="2">O-acyltransferase WSD1 C-terminal domain-containing protein</fullName>
    </recommendedName>
</protein>
<dbReference type="OMA" id="MHESIAD"/>
<feature type="domain" description="O-acyltransferase WSD1 C-terminal" evidence="2">
    <location>
        <begin position="385"/>
        <end position="526"/>
    </location>
</feature>
<keyword evidence="1" id="KW-0812">Transmembrane</keyword>
<evidence type="ECO:0000313" key="3">
    <source>
        <dbReference type="EnsemblMetazoa" id="XP_020900591.1"/>
    </source>
</evidence>